<proteinExistence type="predicted"/>
<comment type="caution">
    <text evidence="1">The sequence shown here is derived from an EMBL/GenBank/DDBJ whole genome shotgun (WGS) entry which is preliminary data.</text>
</comment>
<dbReference type="EMBL" id="JAAALK010000081">
    <property type="protein sequence ID" value="KAG8089037.1"/>
    <property type="molecule type" value="Genomic_DNA"/>
</dbReference>
<dbReference type="OrthoDB" id="1920930at2759"/>
<evidence type="ECO:0000313" key="1">
    <source>
        <dbReference type="EMBL" id="KAG8089037.1"/>
    </source>
</evidence>
<reference evidence="1" key="1">
    <citation type="journal article" date="2021" name="bioRxiv">
        <title>Whole Genome Assembly and Annotation of Northern Wild Rice, Zizania palustris L., Supports a Whole Genome Duplication in the Zizania Genus.</title>
        <authorList>
            <person name="Haas M."/>
            <person name="Kono T."/>
            <person name="Macchietto M."/>
            <person name="Millas R."/>
            <person name="McGilp L."/>
            <person name="Shao M."/>
            <person name="Duquette J."/>
            <person name="Hirsch C.N."/>
            <person name="Kimball J."/>
        </authorList>
    </citation>
    <scope>NUCLEOTIDE SEQUENCE</scope>
    <source>
        <tissue evidence="1">Fresh leaf tissue</tissue>
    </source>
</reference>
<keyword evidence="2" id="KW-1185">Reference proteome</keyword>
<evidence type="ECO:0000313" key="2">
    <source>
        <dbReference type="Proteomes" id="UP000729402"/>
    </source>
</evidence>
<dbReference type="Pfam" id="PF14223">
    <property type="entry name" value="Retrotran_gag_2"/>
    <property type="match status" value="1"/>
</dbReference>
<gene>
    <name evidence="1" type="ORF">GUJ93_ZPchr0011g27573</name>
</gene>
<organism evidence="1 2">
    <name type="scientific">Zizania palustris</name>
    <name type="common">Northern wild rice</name>
    <dbReference type="NCBI Taxonomy" id="103762"/>
    <lineage>
        <taxon>Eukaryota</taxon>
        <taxon>Viridiplantae</taxon>
        <taxon>Streptophyta</taxon>
        <taxon>Embryophyta</taxon>
        <taxon>Tracheophyta</taxon>
        <taxon>Spermatophyta</taxon>
        <taxon>Magnoliopsida</taxon>
        <taxon>Liliopsida</taxon>
        <taxon>Poales</taxon>
        <taxon>Poaceae</taxon>
        <taxon>BOP clade</taxon>
        <taxon>Oryzoideae</taxon>
        <taxon>Oryzeae</taxon>
        <taxon>Zizaniinae</taxon>
        <taxon>Zizania</taxon>
    </lineage>
</organism>
<protein>
    <submittedName>
        <fullName evidence="1">Uncharacterized protein</fullName>
    </submittedName>
</protein>
<dbReference type="Proteomes" id="UP000729402">
    <property type="component" value="Unassembled WGS sequence"/>
</dbReference>
<accession>A0A8J6BJ58</accession>
<reference evidence="1" key="2">
    <citation type="submission" date="2021-02" db="EMBL/GenBank/DDBJ databases">
        <authorList>
            <person name="Kimball J.A."/>
            <person name="Haas M.W."/>
            <person name="Macchietto M."/>
            <person name="Kono T."/>
            <person name="Duquette J."/>
            <person name="Shao M."/>
        </authorList>
    </citation>
    <scope>NUCLEOTIDE SEQUENCE</scope>
    <source>
        <tissue evidence="1">Fresh leaf tissue</tissue>
    </source>
</reference>
<dbReference type="AlphaFoldDB" id="A0A8J6BJ58"/>
<sequence>MIIGLKDMFQNQARAERYNVSKSLFGRRLAEGSPVSSHVIRMIGYIKTLERLDTPLDPYLAIDDILQSLPLSFELFIMNYNMVGLEKTLVVLHGMLKKVEDSIRKSPNQVMLVQNDGKKRKRKGKAKTTDSIPNAKYIPAGMYKSGPAGSDVCYHYHKPGHWKHNCKVYLEE</sequence>
<name>A0A8J6BJ58_ZIZPA</name>